<dbReference type="Proteomes" id="UP000557566">
    <property type="component" value="Unassembled WGS sequence"/>
</dbReference>
<name>A0A8H4PYH2_9HYPO</name>
<keyword evidence="3" id="KW-0843">Virulence</keyword>
<dbReference type="EMBL" id="JAAVMX010000001">
    <property type="protein sequence ID" value="KAF4512800.1"/>
    <property type="molecule type" value="Genomic_DNA"/>
</dbReference>
<feature type="signal peptide" evidence="6">
    <location>
        <begin position="1"/>
        <end position="17"/>
    </location>
</feature>
<evidence type="ECO:0000256" key="4">
    <source>
        <dbReference type="ARBA" id="ARBA00023157"/>
    </source>
</evidence>
<dbReference type="Pfam" id="PF01375">
    <property type="entry name" value="Enterotoxin_a"/>
    <property type="match status" value="1"/>
</dbReference>
<dbReference type="SUPFAM" id="SSF56399">
    <property type="entry name" value="ADP-ribosylation"/>
    <property type="match status" value="1"/>
</dbReference>
<dbReference type="GO" id="GO:0090729">
    <property type="term" value="F:toxin activity"/>
    <property type="evidence" value="ECO:0007669"/>
    <property type="project" value="UniProtKB-KW"/>
</dbReference>
<dbReference type="InterPro" id="IPR001144">
    <property type="entry name" value="Enterotoxin_A"/>
</dbReference>
<keyword evidence="1" id="KW-0800">Toxin</keyword>
<protein>
    <recommendedName>
        <fullName evidence="9">Heat-labile enterotoxin IIA, A chain</fullName>
    </recommendedName>
</protein>
<keyword evidence="8" id="KW-1185">Reference proteome</keyword>
<dbReference type="Gene3D" id="3.90.210.10">
    <property type="entry name" value="Heat-Labile Enterotoxin, subunit A"/>
    <property type="match status" value="1"/>
</dbReference>
<evidence type="ECO:0000313" key="8">
    <source>
        <dbReference type="Proteomes" id="UP000557566"/>
    </source>
</evidence>
<feature type="chain" id="PRO_5034568093" description="Heat-labile enterotoxin IIA, A chain" evidence="6">
    <location>
        <begin position="18"/>
        <end position="789"/>
    </location>
</feature>
<comment type="caution">
    <text evidence="7">The sequence shown here is derived from an EMBL/GenBank/DDBJ whole genome shotgun (WGS) entry which is preliminary data.</text>
</comment>
<feature type="compositionally biased region" description="Basic and acidic residues" evidence="5">
    <location>
        <begin position="423"/>
        <end position="434"/>
    </location>
</feature>
<evidence type="ECO:0000256" key="2">
    <source>
        <dbReference type="ARBA" id="ARBA00022729"/>
    </source>
</evidence>
<evidence type="ECO:0000256" key="3">
    <source>
        <dbReference type="ARBA" id="ARBA00023026"/>
    </source>
</evidence>
<reference evidence="7 8" key="1">
    <citation type="journal article" date="2020" name="Genome Biol. Evol.">
        <title>A new high-quality draft genome assembly of the Chinese cordyceps Ophiocordyceps sinensis.</title>
        <authorList>
            <person name="Shu R."/>
            <person name="Zhang J."/>
            <person name="Meng Q."/>
            <person name="Zhang H."/>
            <person name="Zhou G."/>
            <person name="Li M."/>
            <person name="Wu P."/>
            <person name="Zhao Y."/>
            <person name="Chen C."/>
            <person name="Qin Q."/>
        </authorList>
    </citation>
    <scope>NUCLEOTIDE SEQUENCE [LARGE SCALE GENOMIC DNA]</scope>
    <source>
        <strain evidence="7 8">IOZ07</strain>
    </source>
</reference>
<dbReference type="AlphaFoldDB" id="A0A8H4PYH2"/>
<feature type="compositionally biased region" description="Basic residues" evidence="5">
    <location>
        <begin position="584"/>
        <end position="597"/>
    </location>
</feature>
<keyword evidence="4" id="KW-1015">Disulfide bond</keyword>
<feature type="region of interest" description="Disordered" evidence="5">
    <location>
        <begin position="416"/>
        <end position="438"/>
    </location>
</feature>
<evidence type="ECO:0000313" key="7">
    <source>
        <dbReference type="EMBL" id="KAF4512800.1"/>
    </source>
</evidence>
<sequence length="789" mass="86324">MLAITFFLLLSLGRVRGAPSPAGGDTTTNTPAPPTLGFVWRGEAGGATGRTPDDIRRAGGMWARGFTTPAGELTPEQVERGSNLLAHANGGTRQYTQYTQYVSTSTSFGAAINFAVRPAPELANEIGYLYRIRTNWAMVDVNLALGDLSAFRSQEEQAVAQGIPWSQVLGWYEVTLADLNRALGSDDPVSQLRGFIRNADFHPDATYASGAQPQLNPTHQSAAENFQTFVRDHSPRPSGEDQTTLASIDLSSTNVPDTLQTTITGGNASQAQYAVVTAAILLSYRHTNTDLKRSVLEGRLLPREETGNLNADTCARLAAVVKAQVDNDKLTVQVCDEPRSKGLCHTIDAPRKKCVDLPSEIDDKASTVRPSVAAGICEFFGDHGCAADAFKVAYPGNDRLDDFSDGQFNDNISSFRCDGAGPPKDETQIEKPPTEPRQALETPGVLFCGNDGFRLPCTRLGYPEGGCAELLAGWDERTTSVRPEEDAGECEFFGEHGCSGDKHFKIALPGVDLYRDEMLKAFNDGVKSFRCDGKNKAFNPDGSRIDKPGGSSPDTPVERQRLIECAPGFEKLLVAEEPRDKPKRDGKKSAAVRRSRLQRRENQCPEIISNWGLKHGLKCGYVPGPEQAVGCTVLQQDPQDASNKYEHQINHLTISVTLSRDYWNNAGTHRHVSVVFGGNSRTMLFDDGNGHSMPGQNSGRREVKIRDVWSAGQVPLSSIRRLAFDHYFPGYIIDWSQEDAPDDFEIDTIELEATLAQPGLSKGFMLRYTEEKLGLWLNLAYHHRVGSKV</sequence>
<keyword evidence="2 6" id="KW-0732">Signal</keyword>
<dbReference type="OrthoDB" id="4928190at2759"/>
<evidence type="ECO:0000256" key="5">
    <source>
        <dbReference type="SAM" id="MobiDB-lite"/>
    </source>
</evidence>
<gene>
    <name evidence="7" type="ORF">G6O67_000138</name>
</gene>
<evidence type="ECO:0000256" key="6">
    <source>
        <dbReference type="SAM" id="SignalP"/>
    </source>
</evidence>
<evidence type="ECO:0008006" key="9">
    <source>
        <dbReference type="Google" id="ProtNLM"/>
    </source>
</evidence>
<organism evidence="7 8">
    <name type="scientific">Ophiocordyceps sinensis</name>
    <dbReference type="NCBI Taxonomy" id="72228"/>
    <lineage>
        <taxon>Eukaryota</taxon>
        <taxon>Fungi</taxon>
        <taxon>Dikarya</taxon>
        <taxon>Ascomycota</taxon>
        <taxon>Pezizomycotina</taxon>
        <taxon>Sordariomycetes</taxon>
        <taxon>Hypocreomycetidae</taxon>
        <taxon>Hypocreales</taxon>
        <taxon>Ophiocordycipitaceae</taxon>
        <taxon>Ophiocordyceps</taxon>
    </lineage>
</organism>
<feature type="region of interest" description="Disordered" evidence="5">
    <location>
        <begin position="575"/>
        <end position="598"/>
    </location>
</feature>
<accession>A0A8H4PYH2</accession>
<dbReference type="PRINTS" id="PR00771">
    <property type="entry name" value="ENTEROTOXINA"/>
</dbReference>
<proteinExistence type="predicted"/>
<evidence type="ECO:0000256" key="1">
    <source>
        <dbReference type="ARBA" id="ARBA00022656"/>
    </source>
</evidence>